<comment type="caution">
    <text evidence="2">The sequence shown here is derived from an EMBL/GenBank/DDBJ whole genome shotgun (WGS) entry which is preliminary data.</text>
</comment>
<organism evidence="2 3">
    <name type="scientific">Liparis tanakae</name>
    <name type="common">Tanaka's snailfish</name>
    <dbReference type="NCBI Taxonomy" id="230148"/>
    <lineage>
        <taxon>Eukaryota</taxon>
        <taxon>Metazoa</taxon>
        <taxon>Chordata</taxon>
        <taxon>Craniata</taxon>
        <taxon>Vertebrata</taxon>
        <taxon>Euteleostomi</taxon>
        <taxon>Actinopterygii</taxon>
        <taxon>Neopterygii</taxon>
        <taxon>Teleostei</taxon>
        <taxon>Neoteleostei</taxon>
        <taxon>Acanthomorphata</taxon>
        <taxon>Eupercaria</taxon>
        <taxon>Perciformes</taxon>
        <taxon>Cottioidei</taxon>
        <taxon>Cottales</taxon>
        <taxon>Liparidae</taxon>
        <taxon>Liparis</taxon>
    </lineage>
</organism>
<dbReference type="Proteomes" id="UP000314294">
    <property type="component" value="Unassembled WGS sequence"/>
</dbReference>
<name>A0A4Z2G8M2_9TELE</name>
<protein>
    <submittedName>
        <fullName evidence="2">Uncharacterized protein</fullName>
    </submittedName>
</protein>
<dbReference type="AlphaFoldDB" id="A0A4Z2G8M2"/>
<evidence type="ECO:0000313" key="2">
    <source>
        <dbReference type="EMBL" id="TNN49838.1"/>
    </source>
</evidence>
<accession>A0A4Z2G8M2</accession>
<feature type="region of interest" description="Disordered" evidence="1">
    <location>
        <begin position="55"/>
        <end position="75"/>
    </location>
</feature>
<keyword evidence="3" id="KW-1185">Reference proteome</keyword>
<sequence>MCWWFFGASTVQSFSSAAEPTSVSIVRMAACRPADGEPRSRRLLGVDVQALSSSAGVDGGEQGGSLCRHGHSWVR</sequence>
<reference evidence="2 3" key="1">
    <citation type="submission" date="2019-03" db="EMBL/GenBank/DDBJ databases">
        <title>First draft genome of Liparis tanakae, snailfish: a comprehensive survey of snailfish specific genes.</title>
        <authorList>
            <person name="Kim W."/>
            <person name="Song I."/>
            <person name="Jeong J.-H."/>
            <person name="Kim D."/>
            <person name="Kim S."/>
            <person name="Ryu S."/>
            <person name="Song J.Y."/>
            <person name="Lee S.K."/>
        </authorList>
    </citation>
    <scope>NUCLEOTIDE SEQUENCE [LARGE SCALE GENOMIC DNA]</scope>
    <source>
        <tissue evidence="2">Muscle</tissue>
    </source>
</reference>
<gene>
    <name evidence="2" type="ORF">EYF80_039992</name>
</gene>
<proteinExistence type="predicted"/>
<evidence type="ECO:0000256" key="1">
    <source>
        <dbReference type="SAM" id="MobiDB-lite"/>
    </source>
</evidence>
<dbReference type="EMBL" id="SRLO01000640">
    <property type="protein sequence ID" value="TNN49838.1"/>
    <property type="molecule type" value="Genomic_DNA"/>
</dbReference>
<evidence type="ECO:0000313" key="3">
    <source>
        <dbReference type="Proteomes" id="UP000314294"/>
    </source>
</evidence>